<dbReference type="PROSITE" id="PS50977">
    <property type="entry name" value="HTH_TETR_2"/>
    <property type="match status" value="1"/>
</dbReference>
<dbReference type="Pfam" id="PF00440">
    <property type="entry name" value="TetR_N"/>
    <property type="match status" value="1"/>
</dbReference>
<dbReference type="AlphaFoldDB" id="A0A5B8U3N6"/>
<evidence type="ECO:0000256" key="2">
    <source>
        <dbReference type="ARBA" id="ARBA00023015"/>
    </source>
</evidence>
<keyword evidence="2" id="KW-0805">Transcription regulation</keyword>
<dbReference type="Proteomes" id="UP000321805">
    <property type="component" value="Chromosome"/>
</dbReference>
<evidence type="ECO:0000259" key="6">
    <source>
        <dbReference type="PROSITE" id="PS50977"/>
    </source>
</evidence>
<dbReference type="PANTHER" id="PTHR30055:SF226">
    <property type="entry name" value="HTH-TYPE TRANSCRIPTIONAL REGULATOR PKSA"/>
    <property type="match status" value="1"/>
</dbReference>
<reference evidence="7 8" key="1">
    <citation type="journal article" date="2018" name="J. Microbiol.">
        <title>Baekduia soli gen. nov., sp. nov., a novel bacterium isolated from the soil of Baekdu Mountain and proposal of a novel family name, Baekduiaceae fam. nov.</title>
        <authorList>
            <person name="An D.S."/>
            <person name="Siddiqi M.Z."/>
            <person name="Kim K.H."/>
            <person name="Yu H.S."/>
            <person name="Im W.T."/>
        </authorList>
    </citation>
    <scope>NUCLEOTIDE SEQUENCE [LARGE SCALE GENOMIC DNA]</scope>
    <source>
        <strain evidence="7 8">BR7-21</strain>
    </source>
</reference>
<keyword evidence="4" id="KW-0804">Transcription</keyword>
<evidence type="ECO:0000256" key="5">
    <source>
        <dbReference type="PROSITE-ProRule" id="PRU00335"/>
    </source>
</evidence>
<dbReference type="SUPFAM" id="SSF48498">
    <property type="entry name" value="Tetracyclin repressor-like, C-terminal domain"/>
    <property type="match status" value="1"/>
</dbReference>
<dbReference type="EMBL" id="CP042430">
    <property type="protein sequence ID" value="QEC47475.1"/>
    <property type="molecule type" value="Genomic_DNA"/>
</dbReference>
<gene>
    <name evidence="7" type="ORF">FSW04_07705</name>
</gene>
<dbReference type="InterPro" id="IPR050109">
    <property type="entry name" value="HTH-type_TetR-like_transc_reg"/>
</dbReference>
<dbReference type="InterPro" id="IPR039538">
    <property type="entry name" value="BetI_C"/>
</dbReference>
<dbReference type="SUPFAM" id="SSF46689">
    <property type="entry name" value="Homeodomain-like"/>
    <property type="match status" value="1"/>
</dbReference>
<keyword evidence="8" id="KW-1185">Reference proteome</keyword>
<dbReference type="OrthoDB" id="5242433at2"/>
<feature type="DNA-binding region" description="H-T-H motif" evidence="5">
    <location>
        <begin position="35"/>
        <end position="54"/>
    </location>
</feature>
<dbReference type="InterPro" id="IPR009057">
    <property type="entry name" value="Homeodomain-like_sf"/>
</dbReference>
<dbReference type="Gene3D" id="1.10.357.10">
    <property type="entry name" value="Tetracycline Repressor, domain 2"/>
    <property type="match status" value="1"/>
</dbReference>
<keyword evidence="1" id="KW-0678">Repressor</keyword>
<organism evidence="7 8">
    <name type="scientific">Baekduia soli</name>
    <dbReference type="NCBI Taxonomy" id="496014"/>
    <lineage>
        <taxon>Bacteria</taxon>
        <taxon>Bacillati</taxon>
        <taxon>Actinomycetota</taxon>
        <taxon>Thermoleophilia</taxon>
        <taxon>Solirubrobacterales</taxon>
        <taxon>Baekduiaceae</taxon>
        <taxon>Baekduia</taxon>
    </lineage>
</organism>
<dbReference type="InterPro" id="IPR036271">
    <property type="entry name" value="Tet_transcr_reg_TetR-rel_C_sf"/>
</dbReference>
<evidence type="ECO:0000313" key="7">
    <source>
        <dbReference type="EMBL" id="QEC47475.1"/>
    </source>
</evidence>
<evidence type="ECO:0000256" key="3">
    <source>
        <dbReference type="ARBA" id="ARBA00023125"/>
    </source>
</evidence>
<accession>A0A5B8U3N6</accession>
<evidence type="ECO:0000313" key="8">
    <source>
        <dbReference type="Proteomes" id="UP000321805"/>
    </source>
</evidence>
<dbReference type="GO" id="GO:0003700">
    <property type="term" value="F:DNA-binding transcription factor activity"/>
    <property type="evidence" value="ECO:0007669"/>
    <property type="project" value="TreeGrafter"/>
</dbReference>
<keyword evidence="3 5" id="KW-0238">DNA-binding</keyword>
<sequence length="200" mass="21452">MEAASQRSQLSGERAQRIVDAMRASVAARGVAGSTFDHVARDAGVSRGLLHYYFGSKERLLAEVVRRDTDLRMAALDEQLARASSAADFIALLRGTLEDLVAQDTEFLALSFEVFTLSRRNPEIAAEFGELVRRTRAQVAQVLRAKEAEGVLVLRAEPEAIAEVLFGLGDGLALRMLGDPGHDHRATVAAGVLAVGALIG</sequence>
<evidence type="ECO:0000256" key="1">
    <source>
        <dbReference type="ARBA" id="ARBA00022491"/>
    </source>
</evidence>
<feature type="domain" description="HTH tetR-type" evidence="6">
    <location>
        <begin position="12"/>
        <end position="72"/>
    </location>
</feature>
<evidence type="ECO:0000256" key="4">
    <source>
        <dbReference type="ARBA" id="ARBA00023163"/>
    </source>
</evidence>
<dbReference type="GO" id="GO:0000976">
    <property type="term" value="F:transcription cis-regulatory region binding"/>
    <property type="evidence" value="ECO:0007669"/>
    <property type="project" value="TreeGrafter"/>
</dbReference>
<dbReference type="KEGG" id="bsol:FSW04_07705"/>
<dbReference type="RefSeq" id="WP_146917971.1">
    <property type="nucleotide sequence ID" value="NZ_CP042430.1"/>
</dbReference>
<proteinExistence type="predicted"/>
<dbReference type="PANTHER" id="PTHR30055">
    <property type="entry name" value="HTH-TYPE TRANSCRIPTIONAL REGULATOR RUTR"/>
    <property type="match status" value="1"/>
</dbReference>
<dbReference type="PRINTS" id="PR00455">
    <property type="entry name" value="HTHTETR"/>
</dbReference>
<dbReference type="InterPro" id="IPR001647">
    <property type="entry name" value="HTH_TetR"/>
</dbReference>
<name>A0A5B8U3N6_9ACTN</name>
<dbReference type="Pfam" id="PF13977">
    <property type="entry name" value="TetR_C_6"/>
    <property type="match status" value="1"/>
</dbReference>
<protein>
    <submittedName>
        <fullName evidence="7">TetR family transcriptional regulator</fullName>
    </submittedName>
</protein>